<dbReference type="Pfam" id="PF13391">
    <property type="entry name" value="HNH_2"/>
    <property type="match status" value="1"/>
</dbReference>
<accession>A0A3M2LD63</accession>
<reference evidence="3 4" key="1">
    <citation type="submission" date="2018-10" db="EMBL/GenBank/DDBJ databases">
        <title>Isolation from cow dung.</title>
        <authorList>
            <person name="Ling L."/>
        </authorList>
    </citation>
    <scope>NUCLEOTIDE SEQUENCE [LARGE SCALE GENOMIC DNA]</scope>
    <source>
        <strain evidence="3 4">NEAU-LL90</strain>
    </source>
</reference>
<dbReference type="InterPro" id="IPR003615">
    <property type="entry name" value="HNH_nuc"/>
</dbReference>
<sequence length="364" mass="40636">MSDSDGYTPNWRTFRRTAHAEPLDSVAGGHTDASGPASARPALTCNNPRVNPNSEAELRERIFTKLRQLTASSGGSLTRTDLENFEVDGTKIPLIDRNRGIRNPRDSSSTLSIMSKPGSEYEDDTVGDSLFSYAYRKGPIDVGDNVKLRRSYVTQLPFILLRWIDVGAGARYVPIFPVFTVADNVDARCIVIALDQSLREVSDPTHLTPIERRYAQSVTKRRLHQPQFRIQVLMAYQNRCALCMLGRPQLLEAAHIIADSEDHSTAAINNGLSLCNIHHAAFDRNLVGISPDFKIHIGPELMDSQNEGPILEYALKGLNNTDLHLPASKKHYPAKDALAERFDRFLTEGNTQQATRGLDMRWLK</sequence>
<keyword evidence="3" id="KW-0540">Nuclease</keyword>
<name>A0A3M2LD63_9NOCA</name>
<dbReference type="GO" id="GO:0004519">
    <property type="term" value="F:endonuclease activity"/>
    <property type="evidence" value="ECO:0007669"/>
    <property type="project" value="UniProtKB-KW"/>
</dbReference>
<dbReference type="OrthoDB" id="4464809at2"/>
<dbReference type="EMBL" id="RFFH01000001">
    <property type="protein sequence ID" value="RMI35477.1"/>
    <property type="molecule type" value="Genomic_DNA"/>
</dbReference>
<gene>
    <name evidence="3" type="ORF">EBN03_04265</name>
</gene>
<protein>
    <submittedName>
        <fullName evidence="3">Restriction endonuclease</fullName>
    </submittedName>
</protein>
<organism evidence="3 4">
    <name type="scientific">Nocardia stercoris</name>
    <dbReference type="NCBI Taxonomy" id="2483361"/>
    <lineage>
        <taxon>Bacteria</taxon>
        <taxon>Bacillati</taxon>
        <taxon>Actinomycetota</taxon>
        <taxon>Actinomycetes</taxon>
        <taxon>Mycobacteriales</taxon>
        <taxon>Nocardiaceae</taxon>
        <taxon>Nocardia</taxon>
    </lineage>
</organism>
<comment type="caution">
    <text evidence="3">The sequence shown here is derived from an EMBL/GenBank/DDBJ whole genome shotgun (WGS) entry which is preliminary data.</text>
</comment>
<keyword evidence="3" id="KW-0378">Hydrolase</keyword>
<feature type="domain" description="HNH nuclease" evidence="2">
    <location>
        <begin position="240"/>
        <end position="289"/>
    </location>
</feature>
<evidence type="ECO:0000313" key="3">
    <source>
        <dbReference type="EMBL" id="RMI35477.1"/>
    </source>
</evidence>
<feature type="compositionally biased region" description="Polar residues" evidence="1">
    <location>
        <begin position="1"/>
        <end position="11"/>
    </location>
</feature>
<keyword evidence="4" id="KW-1185">Reference proteome</keyword>
<evidence type="ECO:0000313" key="4">
    <source>
        <dbReference type="Proteomes" id="UP000279275"/>
    </source>
</evidence>
<proteinExistence type="predicted"/>
<feature type="region of interest" description="Disordered" evidence="1">
    <location>
        <begin position="97"/>
        <end position="120"/>
    </location>
</feature>
<evidence type="ECO:0000256" key="1">
    <source>
        <dbReference type="SAM" id="MobiDB-lite"/>
    </source>
</evidence>
<dbReference type="Proteomes" id="UP000279275">
    <property type="component" value="Unassembled WGS sequence"/>
</dbReference>
<keyword evidence="3" id="KW-0255">Endonuclease</keyword>
<feature type="compositionally biased region" description="Polar residues" evidence="1">
    <location>
        <begin position="44"/>
        <end position="53"/>
    </location>
</feature>
<evidence type="ECO:0000259" key="2">
    <source>
        <dbReference type="Pfam" id="PF13391"/>
    </source>
</evidence>
<feature type="region of interest" description="Disordered" evidence="1">
    <location>
        <begin position="1"/>
        <end position="53"/>
    </location>
</feature>
<dbReference type="AlphaFoldDB" id="A0A3M2LD63"/>